<proteinExistence type="predicted"/>
<evidence type="ECO:0000313" key="1">
    <source>
        <dbReference type="EMBL" id="KAK3349630.1"/>
    </source>
</evidence>
<dbReference type="EMBL" id="JAUIQD010000005">
    <property type="protein sequence ID" value="KAK3349630.1"/>
    <property type="molecule type" value="Genomic_DNA"/>
</dbReference>
<reference evidence="1" key="2">
    <citation type="submission" date="2023-06" db="EMBL/GenBank/DDBJ databases">
        <authorList>
            <consortium name="Lawrence Berkeley National Laboratory"/>
            <person name="Haridas S."/>
            <person name="Hensen N."/>
            <person name="Bonometti L."/>
            <person name="Westerberg I."/>
            <person name="Brannstrom I.O."/>
            <person name="Guillou S."/>
            <person name="Cros-Aarteil S."/>
            <person name="Calhoun S."/>
            <person name="Kuo A."/>
            <person name="Mondo S."/>
            <person name="Pangilinan J."/>
            <person name="Riley R."/>
            <person name="Labutti K."/>
            <person name="Andreopoulos B."/>
            <person name="Lipzen A."/>
            <person name="Chen C."/>
            <person name="Yanf M."/>
            <person name="Daum C."/>
            <person name="Ng V."/>
            <person name="Clum A."/>
            <person name="Steindorff A."/>
            <person name="Ohm R."/>
            <person name="Martin F."/>
            <person name="Silar P."/>
            <person name="Natvig D."/>
            <person name="Lalanne C."/>
            <person name="Gautier V."/>
            <person name="Ament-Velasquez S.L."/>
            <person name="Kruys A."/>
            <person name="Hutchinson M.I."/>
            <person name="Powell A.J."/>
            <person name="Barry K."/>
            <person name="Miller A.N."/>
            <person name="Grigoriev I.V."/>
            <person name="Debuchy R."/>
            <person name="Gladieux P."/>
            <person name="Thoren M.H."/>
            <person name="Johannesson H."/>
        </authorList>
    </citation>
    <scope>NUCLEOTIDE SEQUENCE</scope>
    <source>
        <strain evidence="1">CBS 955.72</strain>
    </source>
</reference>
<sequence>MALRSPSASAANYAVYSKTLIDGGMVFMMCHHHHANDVMGWAGELHQLAENCAAIWTSPENPLFLTWDPACLDNSRVIAADLPDDQRVDGPVSPLKHPDRKMDGSYWISSYDAYVAFIWKTLSKHRAKPFKPELKQNYVWGEGINMRTRFHDPPMPERA</sequence>
<dbReference type="AlphaFoldDB" id="A0AAJ0MCW1"/>
<gene>
    <name evidence="1" type="ORF">B0T25DRAFT_570249</name>
</gene>
<protein>
    <submittedName>
        <fullName evidence="1">Uncharacterized protein</fullName>
    </submittedName>
</protein>
<reference evidence="1" key="1">
    <citation type="journal article" date="2023" name="Mol. Phylogenet. Evol.">
        <title>Genome-scale phylogeny and comparative genomics of the fungal order Sordariales.</title>
        <authorList>
            <person name="Hensen N."/>
            <person name="Bonometti L."/>
            <person name="Westerberg I."/>
            <person name="Brannstrom I.O."/>
            <person name="Guillou S."/>
            <person name="Cros-Aarteil S."/>
            <person name="Calhoun S."/>
            <person name="Haridas S."/>
            <person name="Kuo A."/>
            <person name="Mondo S."/>
            <person name="Pangilinan J."/>
            <person name="Riley R."/>
            <person name="LaButti K."/>
            <person name="Andreopoulos B."/>
            <person name="Lipzen A."/>
            <person name="Chen C."/>
            <person name="Yan M."/>
            <person name="Daum C."/>
            <person name="Ng V."/>
            <person name="Clum A."/>
            <person name="Steindorff A."/>
            <person name="Ohm R.A."/>
            <person name="Martin F."/>
            <person name="Silar P."/>
            <person name="Natvig D.O."/>
            <person name="Lalanne C."/>
            <person name="Gautier V."/>
            <person name="Ament-Velasquez S.L."/>
            <person name="Kruys A."/>
            <person name="Hutchinson M.I."/>
            <person name="Powell A.J."/>
            <person name="Barry K."/>
            <person name="Miller A.N."/>
            <person name="Grigoriev I.V."/>
            <person name="Debuchy R."/>
            <person name="Gladieux P."/>
            <person name="Hiltunen Thoren M."/>
            <person name="Johannesson H."/>
        </authorList>
    </citation>
    <scope>NUCLEOTIDE SEQUENCE</scope>
    <source>
        <strain evidence="1">CBS 955.72</strain>
    </source>
</reference>
<evidence type="ECO:0000313" key="2">
    <source>
        <dbReference type="Proteomes" id="UP001275084"/>
    </source>
</evidence>
<organism evidence="1 2">
    <name type="scientific">Lasiosphaeria hispida</name>
    <dbReference type="NCBI Taxonomy" id="260671"/>
    <lineage>
        <taxon>Eukaryota</taxon>
        <taxon>Fungi</taxon>
        <taxon>Dikarya</taxon>
        <taxon>Ascomycota</taxon>
        <taxon>Pezizomycotina</taxon>
        <taxon>Sordariomycetes</taxon>
        <taxon>Sordariomycetidae</taxon>
        <taxon>Sordariales</taxon>
        <taxon>Lasiosphaeriaceae</taxon>
        <taxon>Lasiosphaeria</taxon>
    </lineage>
</organism>
<name>A0AAJ0MCW1_9PEZI</name>
<dbReference type="Proteomes" id="UP001275084">
    <property type="component" value="Unassembled WGS sequence"/>
</dbReference>
<dbReference type="Gene3D" id="3.30.559.10">
    <property type="entry name" value="Chloramphenicol acetyltransferase-like domain"/>
    <property type="match status" value="2"/>
</dbReference>
<dbReference type="InterPro" id="IPR023213">
    <property type="entry name" value="CAT-like_dom_sf"/>
</dbReference>
<comment type="caution">
    <text evidence="1">The sequence shown here is derived from an EMBL/GenBank/DDBJ whole genome shotgun (WGS) entry which is preliminary data.</text>
</comment>
<keyword evidence="2" id="KW-1185">Reference proteome</keyword>
<accession>A0AAJ0MCW1</accession>